<dbReference type="InterPro" id="IPR042197">
    <property type="entry name" value="Apaf_helical"/>
</dbReference>
<comment type="caution">
    <text evidence="6">The sequence shown here is derived from an EMBL/GenBank/DDBJ whole genome shotgun (WGS) entry which is preliminary data.</text>
</comment>
<dbReference type="InterPro" id="IPR056789">
    <property type="entry name" value="LRR_R13L1-DRL21"/>
</dbReference>
<evidence type="ECO:0000256" key="1">
    <source>
        <dbReference type="ARBA" id="ARBA00022614"/>
    </source>
</evidence>
<protein>
    <recommendedName>
        <fullName evidence="8">NB-ARC domain-containing protein</fullName>
    </recommendedName>
</protein>
<dbReference type="EMBL" id="JASCZI010062832">
    <property type="protein sequence ID" value="MED6140870.1"/>
    <property type="molecule type" value="Genomic_DNA"/>
</dbReference>
<evidence type="ECO:0000259" key="5">
    <source>
        <dbReference type="Pfam" id="PF25019"/>
    </source>
</evidence>
<feature type="domain" description="Disease resistance protein winged helix" evidence="4">
    <location>
        <begin position="81"/>
        <end position="148"/>
    </location>
</feature>
<evidence type="ECO:0008006" key="8">
    <source>
        <dbReference type="Google" id="ProtNLM"/>
    </source>
</evidence>
<dbReference type="Pfam" id="PF25019">
    <property type="entry name" value="LRR_R13L1-DRL21"/>
    <property type="match status" value="1"/>
</dbReference>
<feature type="non-terminal residue" evidence="6">
    <location>
        <position position="1"/>
    </location>
</feature>
<evidence type="ECO:0000259" key="4">
    <source>
        <dbReference type="Pfam" id="PF23559"/>
    </source>
</evidence>
<dbReference type="PANTHER" id="PTHR36766:SF45">
    <property type="entry name" value="NB-ARC DOMAIN-CONTAINING PROTEIN"/>
    <property type="match status" value="1"/>
</dbReference>
<reference evidence="6 7" key="1">
    <citation type="journal article" date="2023" name="Plants (Basel)">
        <title>Bridging the Gap: Combining Genomics and Transcriptomics Approaches to Understand Stylosanthes scabra, an Orphan Legume from the Brazilian Caatinga.</title>
        <authorList>
            <person name="Ferreira-Neto J.R.C."/>
            <person name="da Silva M.D."/>
            <person name="Binneck E."/>
            <person name="de Melo N.F."/>
            <person name="da Silva R.H."/>
            <person name="de Melo A.L.T.M."/>
            <person name="Pandolfi V."/>
            <person name="Bustamante F.O."/>
            <person name="Brasileiro-Vidal A.C."/>
            <person name="Benko-Iseppon A.M."/>
        </authorList>
    </citation>
    <scope>NUCLEOTIDE SEQUENCE [LARGE SCALE GENOMIC DNA]</scope>
    <source>
        <tissue evidence="6">Leaves</tissue>
    </source>
</reference>
<dbReference type="InterPro" id="IPR032675">
    <property type="entry name" value="LRR_dom_sf"/>
</dbReference>
<accession>A0ABU6SXN9</accession>
<dbReference type="Proteomes" id="UP001341840">
    <property type="component" value="Unassembled WGS sequence"/>
</dbReference>
<evidence type="ECO:0000313" key="6">
    <source>
        <dbReference type="EMBL" id="MED6140870.1"/>
    </source>
</evidence>
<dbReference type="SUPFAM" id="SSF52058">
    <property type="entry name" value="L domain-like"/>
    <property type="match status" value="2"/>
</dbReference>
<organism evidence="6 7">
    <name type="scientific">Stylosanthes scabra</name>
    <dbReference type="NCBI Taxonomy" id="79078"/>
    <lineage>
        <taxon>Eukaryota</taxon>
        <taxon>Viridiplantae</taxon>
        <taxon>Streptophyta</taxon>
        <taxon>Embryophyta</taxon>
        <taxon>Tracheophyta</taxon>
        <taxon>Spermatophyta</taxon>
        <taxon>Magnoliopsida</taxon>
        <taxon>eudicotyledons</taxon>
        <taxon>Gunneridae</taxon>
        <taxon>Pentapetalae</taxon>
        <taxon>rosids</taxon>
        <taxon>fabids</taxon>
        <taxon>Fabales</taxon>
        <taxon>Fabaceae</taxon>
        <taxon>Papilionoideae</taxon>
        <taxon>50 kb inversion clade</taxon>
        <taxon>dalbergioids sensu lato</taxon>
        <taxon>Dalbergieae</taxon>
        <taxon>Pterocarpus clade</taxon>
        <taxon>Stylosanthes</taxon>
    </lineage>
</organism>
<dbReference type="Pfam" id="PF23559">
    <property type="entry name" value="WHD_DRP"/>
    <property type="match status" value="1"/>
</dbReference>
<gene>
    <name evidence="6" type="ORF">PIB30_097626</name>
</gene>
<keyword evidence="7" id="KW-1185">Reference proteome</keyword>
<dbReference type="SUPFAM" id="SSF52540">
    <property type="entry name" value="P-loop containing nucleoside triphosphate hydrolases"/>
    <property type="match status" value="1"/>
</dbReference>
<dbReference type="Gene3D" id="1.10.8.430">
    <property type="entry name" value="Helical domain of apoptotic protease-activating factors"/>
    <property type="match status" value="1"/>
</dbReference>
<proteinExistence type="predicted"/>
<dbReference type="Gene3D" id="3.80.10.10">
    <property type="entry name" value="Ribonuclease Inhibitor"/>
    <property type="match status" value="4"/>
</dbReference>
<dbReference type="InterPro" id="IPR027417">
    <property type="entry name" value="P-loop_NTPase"/>
</dbReference>
<dbReference type="PRINTS" id="PR00364">
    <property type="entry name" value="DISEASERSIST"/>
</dbReference>
<dbReference type="PANTHER" id="PTHR36766">
    <property type="entry name" value="PLANT BROAD-SPECTRUM MILDEW RESISTANCE PROTEIN RPW8"/>
    <property type="match status" value="1"/>
</dbReference>
<feature type="domain" description="R13L1/DRL21-like LRR repeat region" evidence="5">
    <location>
        <begin position="329"/>
        <end position="452"/>
    </location>
</feature>
<evidence type="ECO:0000313" key="7">
    <source>
        <dbReference type="Proteomes" id="UP001341840"/>
    </source>
</evidence>
<dbReference type="Gene3D" id="1.10.10.10">
    <property type="entry name" value="Winged helix-like DNA-binding domain superfamily/Winged helix DNA-binding domain"/>
    <property type="match status" value="1"/>
</dbReference>
<sequence>QYAILESIGRNIVEKCKGLPLAVKTLGGLLRNKGDVGDWQKILESEIWELPEDGSEIVPALRVSYYYLPSHLKRCFVYCSLFPEDYQFDKVELILLWMAEGLLRPMENNTFENLGSEYFDELVERSFFQSSSASAGLFVMHDLMHDLATFFAGKFFSREFGNPGMVDSKTRHLSCNRDPISRSPEAYDGAIHMRTFLCVEVRSNDIKSDFWLKQLRCLRVLAFPNFQLMSLPDSMGELIHLRYLNLSETPIVTLPESLCELYNLQTLKLRSCTELEMLPSRMQDLVNLRHLDIRGTYRLKEMPKGMSKLKHLNLFGGFYVVGEHEENGIRELGPLDVHGSFRISHLENVNKSSEALEAKMGNKKHINILQLEWLPGGDIVDVQTEREILDKFKPHQKLKGLSIDGYRGETFPTWLGHSSYSNITLLRLGGCQNCRQLPLLGQLPSLQQLEIFGLDGLERIGREFYKNGESSHGGTPFRSLESLVFHGLHGWREWHIPSEFDGFPKLKSLEIKDCPVLIGSLPAHLPALEQLTIWKCEELAYSLSRTPKLHRLSVMGTVFYRNASENEVLISETQLAKSVLERLPYIQSASLEALKIEDCRSAISISRDHLPDSLQYLQICNCSKLAFSEPLQHKSLKEIFVYKCDSLKLFRLGALPNLKTLSISYCPHLVSLPELSFVAPQLETLYIGHCPEMESFGEECLPPSLTTLRIYNCQKLERWITSNGLHTEGLTHLILTFWKEVKSFPREGCLPASLQSLQLWYFSSLETLDCKGLRHLTSLQELTIKYCPKLENITQESLPASMSKLIIGEESPLRELGCTEGLMLQEIHRHGNAVVSSILFLSIRTLKFNVAPVSGIAESTTTFHFSFIINHL</sequence>
<keyword evidence="3" id="KW-0611">Plant defense</keyword>
<name>A0ABU6SXN9_9FABA</name>
<keyword evidence="2" id="KW-0677">Repeat</keyword>
<evidence type="ECO:0000256" key="2">
    <source>
        <dbReference type="ARBA" id="ARBA00022737"/>
    </source>
</evidence>
<keyword evidence="1" id="KW-0433">Leucine-rich repeat</keyword>
<dbReference type="InterPro" id="IPR058922">
    <property type="entry name" value="WHD_DRP"/>
</dbReference>
<dbReference type="InterPro" id="IPR036388">
    <property type="entry name" value="WH-like_DNA-bd_sf"/>
</dbReference>
<evidence type="ECO:0000256" key="3">
    <source>
        <dbReference type="ARBA" id="ARBA00022821"/>
    </source>
</evidence>